<evidence type="ECO:0000313" key="7">
    <source>
        <dbReference type="Ensembl" id="ENSPTXP00000026704.1"/>
    </source>
</evidence>
<evidence type="ECO:0000256" key="6">
    <source>
        <dbReference type="SAM" id="MobiDB-lite"/>
    </source>
</evidence>
<evidence type="ECO:0000313" key="8">
    <source>
        <dbReference type="Proteomes" id="UP000472273"/>
    </source>
</evidence>
<dbReference type="GeneTree" id="ENSGT00940000153956"/>
<accession>A0A670ZVD5</accession>
<keyword evidence="8" id="KW-1185">Reference proteome</keyword>
<organism evidence="7 8">
    <name type="scientific">Pseudonaja textilis</name>
    <name type="common">Eastern brown snake</name>
    <dbReference type="NCBI Taxonomy" id="8673"/>
    <lineage>
        <taxon>Eukaryota</taxon>
        <taxon>Metazoa</taxon>
        <taxon>Chordata</taxon>
        <taxon>Craniata</taxon>
        <taxon>Vertebrata</taxon>
        <taxon>Euteleostomi</taxon>
        <taxon>Lepidosauria</taxon>
        <taxon>Squamata</taxon>
        <taxon>Bifurcata</taxon>
        <taxon>Unidentata</taxon>
        <taxon>Episquamata</taxon>
        <taxon>Toxicofera</taxon>
        <taxon>Serpentes</taxon>
        <taxon>Colubroidea</taxon>
        <taxon>Elapidae</taxon>
        <taxon>Hydrophiinae</taxon>
        <taxon>Pseudonaja</taxon>
    </lineage>
</organism>
<dbReference type="Ensembl" id="ENSPTXT00000027520.1">
    <property type="protein sequence ID" value="ENSPTXP00000026704.1"/>
    <property type="gene ID" value="ENSPTXG00000018448.1"/>
</dbReference>
<dbReference type="SMART" id="SM00248">
    <property type="entry name" value="ANK"/>
    <property type="match status" value="4"/>
</dbReference>
<name>A0A670ZVD5_PSETE</name>
<dbReference type="PANTHER" id="PTHR24126">
    <property type="entry name" value="ANKYRIN REPEAT, PH AND SEC7 DOMAIN CONTAINING PROTEIN SECG-RELATED"/>
    <property type="match status" value="1"/>
</dbReference>
<dbReference type="InterPro" id="IPR002110">
    <property type="entry name" value="Ankyrin_rpt"/>
</dbReference>
<dbReference type="GO" id="GO:0006357">
    <property type="term" value="P:regulation of transcription by RNA polymerase II"/>
    <property type="evidence" value="ECO:0007669"/>
    <property type="project" value="TreeGrafter"/>
</dbReference>
<reference evidence="7" key="2">
    <citation type="submission" date="2025-09" db="UniProtKB">
        <authorList>
            <consortium name="Ensembl"/>
        </authorList>
    </citation>
    <scope>IDENTIFICATION</scope>
</reference>
<dbReference type="Proteomes" id="UP000472273">
    <property type="component" value="Unplaced"/>
</dbReference>
<evidence type="ECO:0000256" key="5">
    <source>
        <dbReference type="PROSITE-ProRule" id="PRU00023"/>
    </source>
</evidence>
<dbReference type="GO" id="GO:0005737">
    <property type="term" value="C:cytoplasm"/>
    <property type="evidence" value="ECO:0007669"/>
    <property type="project" value="UniProtKB-ARBA"/>
</dbReference>
<feature type="repeat" description="ANK" evidence="5">
    <location>
        <begin position="140"/>
        <end position="172"/>
    </location>
</feature>
<dbReference type="Gene3D" id="1.25.40.20">
    <property type="entry name" value="Ankyrin repeat-containing domain"/>
    <property type="match status" value="2"/>
</dbReference>
<dbReference type="SUPFAM" id="SSF48403">
    <property type="entry name" value="Ankyrin repeat"/>
    <property type="match status" value="1"/>
</dbReference>
<evidence type="ECO:0000256" key="4">
    <source>
        <dbReference type="ARBA" id="ARBA00023242"/>
    </source>
</evidence>
<dbReference type="PRINTS" id="PR01415">
    <property type="entry name" value="ANKYRIN"/>
</dbReference>
<proteinExistence type="predicted"/>
<evidence type="ECO:0000256" key="1">
    <source>
        <dbReference type="ARBA" id="ARBA00004123"/>
    </source>
</evidence>
<evidence type="ECO:0000256" key="3">
    <source>
        <dbReference type="ARBA" id="ARBA00023043"/>
    </source>
</evidence>
<dbReference type="InterPro" id="IPR036770">
    <property type="entry name" value="Ankyrin_rpt-contain_sf"/>
</dbReference>
<keyword evidence="3 5" id="KW-0040">ANK repeat</keyword>
<dbReference type="PROSITE" id="PS50088">
    <property type="entry name" value="ANK_REPEAT"/>
    <property type="match status" value="4"/>
</dbReference>
<dbReference type="Pfam" id="PF12796">
    <property type="entry name" value="Ank_2"/>
    <property type="match status" value="2"/>
</dbReference>
<dbReference type="PROSITE" id="PS50297">
    <property type="entry name" value="ANK_REP_REGION"/>
    <property type="match status" value="4"/>
</dbReference>
<dbReference type="GO" id="GO:0005634">
    <property type="term" value="C:nucleus"/>
    <property type="evidence" value="ECO:0007669"/>
    <property type="project" value="UniProtKB-SubCell"/>
</dbReference>
<reference evidence="7" key="1">
    <citation type="submission" date="2025-08" db="UniProtKB">
        <authorList>
            <consortium name="Ensembl"/>
        </authorList>
    </citation>
    <scope>IDENTIFICATION</scope>
</reference>
<feature type="repeat" description="ANK" evidence="5">
    <location>
        <begin position="239"/>
        <end position="271"/>
    </location>
</feature>
<sequence>MSQSVVVWRQQVRMAKVSESEDSDEGPACDEGMGPGPSGSGMLPSEIVEAGSSDEEGQEKVRKSSVDLRKEILEVGGTEYLFKLHKKAKKKEEEKPEPEPEEITGPVAVEDFLKAAVQGRIQVVEKFLVDGGSPNTCDEFHRTALHRASLEGHTEIVEKLLDQGATIDFRDRLDCTAMHWACRGGHLAVVKLLQEKGANLKLKDKLLSTPLHVATRTGVADVVEHLINSGVDVNSRDREGDSALHDAVRLNRYKIIKMLILHGADMLAKNLAGKTPADLVQLWQADTREVLEKKEPNTTEIKNGLKFKVTKPQ</sequence>
<dbReference type="GO" id="GO:0061629">
    <property type="term" value="F:RNA polymerase II-specific DNA-binding transcription factor binding"/>
    <property type="evidence" value="ECO:0007669"/>
    <property type="project" value="TreeGrafter"/>
</dbReference>
<feature type="region of interest" description="Disordered" evidence="6">
    <location>
        <begin position="12"/>
        <end position="63"/>
    </location>
</feature>
<feature type="repeat" description="ANK" evidence="5">
    <location>
        <begin position="173"/>
        <end position="205"/>
    </location>
</feature>
<dbReference type="FunFam" id="1.25.40.20:FF:000093">
    <property type="entry name" value="ankyrin repeat domain-containing protein 2"/>
    <property type="match status" value="1"/>
</dbReference>
<evidence type="ECO:0000256" key="2">
    <source>
        <dbReference type="ARBA" id="ARBA00022737"/>
    </source>
</evidence>
<protein>
    <submittedName>
        <fullName evidence="7">Ankyrin repeat domain 2</fullName>
    </submittedName>
</protein>
<feature type="repeat" description="ANK" evidence="5">
    <location>
        <begin position="206"/>
        <end position="238"/>
    </location>
</feature>
<keyword evidence="2" id="KW-0677">Repeat</keyword>
<gene>
    <name evidence="7" type="primary">ANKRD2</name>
</gene>
<dbReference type="AlphaFoldDB" id="A0A670ZVD5"/>
<dbReference type="PANTHER" id="PTHR24126:SF3">
    <property type="entry name" value="ANKYRIN REPEAT DOMAIN-CONTAINING PROTEIN 2"/>
    <property type="match status" value="1"/>
</dbReference>
<dbReference type="FunFam" id="1.25.40.20:FF:000503">
    <property type="entry name" value="Ankyrin repeat domain 2 (stretch responsive muscle)"/>
    <property type="match status" value="1"/>
</dbReference>
<keyword evidence="4" id="KW-0539">Nucleus</keyword>
<comment type="subcellular location">
    <subcellularLocation>
        <location evidence="1">Nucleus</location>
    </subcellularLocation>
</comment>